<keyword evidence="1" id="KW-0812">Transmembrane</keyword>
<sequence>MTDALNSPTLGELLTTTTVPPKIETPDSPVQASLPNETLPVYSFKTDQINLLTVSMSPSTQMTQLDTMNNDTIIIQPDSKQSAYPIIYWFQQRPWFHWLILITVGLLFSIAIAWIAVVQPTGMNTLLMALRNALLFQ</sequence>
<dbReference type="RefSeq" id="WP_182584995.1">
    <property type="nucleotide sequence ID" value="NZ_JABVCQ010000056.1"/>
</dbReference>
<keyword evidence="3" id="KW-1185">Reference proteome</keyword>
<dbReference type="EMBL" id="JABVCQ010000056">
    <property type="protein sequence ID" value="MBB1127374.1"/>
    <property type="molecule type" value="Genomic_DNA"/>
</dbReference>
<organism evidence="2 3">
    <name type="scientific">Thiospirillum jenense</name>
    <dbReference type="NCBI Taxonomy" id="1653858"/>
    <lineage>
        <taxon>Bacteria</taxon>
        <taxon>Pseudomonadati</taxon>
        <taxon>Pseudomonadota</taxon>
        <taxon>Gammaproteobacteria</taxon>
        <taxon>Chromatiales</taxon>
        <taxon>Chromatiaceae</taxon>
        <taxon>Thiospirillum</taxon>
    </lineage>
</organism>
<comment type="caution">
    <text evidence="2">The sequence shown here is derived from an EMBL/GenBank/DDBJ whole genome shotgun (WGS) entry which is preliminary data.</text>
</comment>
<evidence type="ECO:0000256" key="1">
    <source>
        <dbReference type="SAM" id="Phobius"/>
    </source>
</evidence>
<evidence type="ECO:0000313" key="2">
    <source>
        <dbReference type="EMBL" id="MBB1127374.1"/>
    </source>
</evidence>
<feature type="transmembrane region" description="Helical" evidence="1">
    <location>
        <begin position="95"/>
        <end position="118"/>
    </location>
</feature>
<proteinExistence type="predicted"/>
<dbReference type="AlphaFoldDB" id="A0A839HG96"/>
<evidence type="ECO:0000313" key="3">
    <source>
        <dbReference type="Proteomes" id="UP000548632"/>
    </source>
</evidence>
<gene>
    <name evidence="2" type="ORF">HUK38_14275</name>
</gene>
<dbReference type="Proteomes" id="UP000548632">
    <property type="component" value="Unassembled WGS sequence"/>
</dbReference>
<protein>
    <submittedName>
        <fullName evidence="2">Uncharacterized protein</fullName>
    </submittedName>
</protein>
<name>A0A839HG96_9GAMM</name>
<reference evidence="2 3" key="1">
    <citation type="journal article" date="2020" name="Arch. Microbiol.">
        <title>The genome sequence of the giant phototrophic gammaproteobacterium Thiospirillum jenense gives insight into its physiological properties and phylogenetic relationships.</title>
        <authorList>
            <person name="Imhoff J.F."/>
            <person name="Meyer T.E."/>
            <person name="Kyndt J.A."/>
        </authorList>
    </citation>
    <scope>NUCLEOTIDE SEQUENCE [LARGE SCALE GENOMIC DNA]</scope>
    <source>
        <strain evidence="2 3">DSM 216</strain>
    </source>
</reference>
<accession>A0A839HG96</accession>
<keyword evidence="1" id="KW-0472">Membrane</keyword>
<keyword evidence="1" id="KW-1133">Transmembrane helix</keyword>